<dbReference type="Gene3D" id="2.30.40.10">
    <property type="entry name" value="Urease, subunit C, domain 1"/>
    <property type="match status" value="1"/>
</dbReference>
<dbReference type="OrthoDB" id="24954at2157"/>
<feature type="domain" description="Amidohydrolase-related" evidence="2">
    <location>
        <begin position="58"/>
        <end position="436"/>
    </location>
</feature>
<dbReference type="STRING" id="660517.SAMN04487946_107143"/>
<proteinExistence type="predicted"/>
<dbReference type="Proteomes" id="UP000199170">
    <property type="component" value="Unassembled WGS sequence"/>
</dbReference>
<protein>
    <submittedName>
        <fullName evidence="3">5-methylthioadenosine/S-adenosylhomocysteine deaminase</fullName>
    </submittedName>
</protein>
<gene>
    <name evidence="3" type="ORF">SAMN04487946_107143</name>
</gene>
<dbReference type="Gene3D" id="3.20.20.140">
    <property type="entry name" value="Metal-dependent hydrolases"/>
    <property type="match status" value="1"/>
</dbReference>
<reference evidence="4" key="1">
    <citation type="submission" date="2016-10" db="EMBL/GenBank/DDBJ databases">
        <authorList>
            <person name="Varghese N."/>
            <person name="Submissions S."/>
        </authorList>
    </citation>
    <scope>NUCLEOTIDE SEQUENCE [LARGE SCALE GENOMIC DNA]</scope>
    <source>
        <strain evidence="4">CGMCC 1.10118</strain>
    </source>
</reference>
<keyword evidence="1" id="KW-0378">Hydrolase</keyword>
<dbReference type="PANTHER" id="PTHR43794:SF11">
    <property type="entry name" value="AMIDOHYDROLASE-RELATED DOMAIN-CONTAINING PROTEIN"/>
    <property type="match status" value="1"/>
</dbReference>
<keyword evidence="4" id="KW-1185">Reference proteome</keyword>
<evidence type="ECO:0000313" key="4">
    <source>
        <dbReference type="Proteomes" id="UP000199170"/>
    </source>
</evidence>
<dbReference type="Pfam" id="PF01979">
    <property type="entry name" value="Amidohydro_1"/>
    <property type="match status" value="1"/>
</dbReference>
<dbReference type="CDD" id="cd01298">
    <property type="entry name" value="ATZ_TRZ_like"/>
    <property type="match status" value="1"/>
</dbReference>
<dbReference type="InterPro" id="IPR032466">
    <property type="entry name" value="Metal_Hydrolase"/>
</dbReference>
<dbReference type="EMBL" id="FNPB01000007">
    <property type="protein sequence ID" value="SDY16023.1"/>
    <property type="molecule type" value="Genomic_DNA"/>
</dbReference>
<dbReference type="InterPro" id="IPR006680">
    <property type="entry name" value="Amidohydro-rel"/>
</dbReference>
<evidence type="ECO:0000256" key="1">
    <source>
        <dbReference type="ARBA" id="ARBA00022801"/>
    </source>
</evidence>
<dbReference type="PANTHER" id="PTHR43794">
    <property type="entry name" value="AMINOHYDROLASE SSNA-RELATED"/>
    <property type="match status" value="1"/>
</dbReference>
<dbReference type="RefSeq" id="WP_089767446.1">
    <property type="nucleotide sequence ID" value="NZ_FNPB01000007.1"/>
</dbReference>
<dbReference type="InterPro" id="IPR011059">
    <property type="entry name" value="Metal-dep_hydrolase_composite"/>
</dbReference>
<dbReference type="SUPFAM" id="SSF51556">
    <property type="entry name" value="Metallo-dependent hydrolases"/>
    <property type="match status" value="1"/>
</dbReference>
<dbReference type="InterPro" id="IPR050287">
    <property type="entry name" value="MTA/SAH_deaminase"/>
</dbReference>
<accession>A0A1H3HKF3</accession>
<dbReference type="GO" id="GO:0016810">
    <property type="term" value="F:hydrolase activity, acting on carbon-nitrogen (but not peptide) bonds"/>
    <property type="evidence" value="ECO:0007669"/>
    <property type="project" value="InterPro"/>
</dbReference>
<name>A0A1H3HKF3_9EURY</name>
<dbReference type="AlphaFoldDB" id="A0A1H3HKF3"/>
<evidence type="ECO:0000313" key="3">
    <source>
        <dbReference type="EMBL" id="SDY16023.1"/>
    </source>
</evidence>
<dbReference type="SUPFAM" id="SSF51338">
    <property type="entry name" value="Composite domain of metallo-dependent hydrolases"/>
    <property type="match status" value="1"/>
</dbReference>
<sequence length="470" mass="50582">MTDLLVTNGRVVTQDPERTMIEDGAVAVEGQTIAAVGPAAEFVAADADHVIDAEGGAIIPGLVNPHTHVSDILLRGSFAEDRGLLDWLYNVKRPGTLAMAPEDHALAATLYCVEAIRAGVTTFVENDTEVLWDDWSTIEPKLDVYDRSGIRNVYGAGMVDRAAVPEFQELVEDIQAREPDVDHPPLDIFVEETEAVVDEVASLIEAYDGSADGRQAVWPAPVVVETTTNEGFRRAYELAEEYDVMTTVHVAEAEAEESRDISSIEYLRNVDYLGERALLGHCVQIEASDVRLLARSGTSVAHNYMANMRLATGYAPAVEMLDAGVTVGLGTDNSILSDTVNPLGDVRAMAGGHKGYHRDPGVVPAQQAFDMLTIDAARAIGRGDELGSLEPGKRADLAVVDLDHPHLTPCPDPVFALVHAAQGLEVDTVVCDGSVVMADREIRSFDIDPDDLLSRATAAATEIVERTGYE</sequence>
<evidence type="ECO:0000259" key="2">
    <source>
        <dbReference type="Pfam" id="PF01979"/>
    </source>
</evidence>
<organism evidence="3 4">
    <name type="scientific">Halobellus clavatus</name>
    <dbReference type="NCBI Taxonomy" id="660517"/>
    <lineage>
        <taxon>Archaea</taxon>
        <taxon>Methanobacteriati</taxon>
        <taxon>Methanobacteriota</taxon>
        <taxon>Stenosarchaea group</taxon>
        <taxon>Halobacteria</taxon>
        <taxon>Halobacteriales</taxon>
        <taxon>Haloferacaceae</taxon>
        <taxon>Halobellus</taxon>
    </lineage>
</organism>